<dbReference type="CDD" id="cd00371">
    <property type="entry name" value="HMA"/>
    <property type="match status" value="1"/>
</dbReference>
<comment type="caution">
    <text evidence="3">The sequence shown here is derived from an EMBL/GenBank/DDBJ whole genome shotgun (WGS) entry which is preliminary data.</text>
</comment>
<dbReference type="Pfam" id="PF00403">
    <property type="entry name" value="HMA"/>
    <property type="match status" value="1"/>
</dbReference>
<dbReference type="EMBL" id="LJXR01000022">
    <property type="protein sequence ID" value="OKY22108.1"/>
    <property type="molecule type" value="Genomic_DNA"/>
</dbReference>
<dbReference type="RefSeq" id="WP_014307547.1">
    <property type="nucleotide sequence ID" value="NZ_LJXR01000022.1"/>
</dbReference>
<protein>
    <submittedName>
        <fullName evidence="3">Transporter</fullName>
    </submittedName>
</protein>
<evidence type="ECO:0000313" key="3">
    <source>
        <dbReference type="EMBL" id="OKY22108.1"/>
    </source>
</evidence>
<proteinExistence type="predicted"/>
<feature type="domain" description="HMA" evidence="2">
    <location>
        <begin position="1"/>
        <end position="65"/>
    </location>
</feature>
<dbReference type="InterPro" id="IPR017969">
    <property type="entry name" value="Heavy-metal-associated_CS"/>
</dbReference>
<evidence type="ECO:0000259" key="2">
    <source>
        <dbReference type="PROSITE" id="PS50846"/>
    </source>
</evidence>
<dbReference type="PROSITE" id="PS50846">
    <property type="entry name" value="HMA_2"/>
    <property type="match status" value="1"/>
</dbReference>
<dbReference type="InterPro" id="IPR006121">
    <property type="entry name" value="HMA_dom"/>
</dbReference>
<dbReference type="GeneID" id="29422733"/>
<gene>
    <name evidence="3" type="ORF">AOT42_03325</name>
</gene>
<dbReference type="PROSITE" id="PS01047">
    <property type="entry name" value="HMA_1"/>
    <property type="match status" value="1"/>
</dbReference>
<accession>A0AAX0J1X0</accession>
<dbReference type="GO" id="GO:0046872">
    <property type="term" value="F:metal ion binding"/>
    <property type="evidence" value="ECO:0007669"/>
    <property type="project" value="UniProtKB-KW"/>
</dbReference>
<evidence type="ECO:0000256" key="1">
    <source>
        <dbReference type="ARBA" id="ARBA00022723"/>
    </source>
</evidence>
<dbReference type="InterPro" id="IPR036163">
    <property type="entry name" value="HMA_dom_sf"/>
</dbReference>
<keyword evidence="1" id="KW-0479">Metal-binding</keyword>
<reference evidence="3 4" key="1">
    <citation type="submission" date="2015-09" db="EMBL/GenBank/DDBJ databases">
        <title>Genome sequencing of Corynebacterium diphtheriae Bv. Gravis strain DSM 44123.</title>
        <authorList>
            <person name="Sangal V."/>
            <person name="Burkovski A."/>
        </authorList>
    </citation>
    <scope>NUCLEOTIDE SEQUENCE [LARGE SCALE GENOMIC DNA]</scope>
    <source>
        <strain evidence="3 4">DSM 44123</strain>
    </source>
</reference>
<dbReference type="AlphaFoldDB" id="A0AAX0J1X0"/>
<dbReference type="Gene3D" id="3.30.70.100">
    <property type="match status" value="1"/>
</dbReference>
<organism evidence="3 4">
    <name type="scientific">Corynebacterium diphtheriae bv. gravis</name>
    <dbReference type="NCBI Taxonomy" id="1720349"/>
    <lineage>
        <taxon>Bacteria</taxon>
        <taxon>Bacillati</taxon>
        <taxon>Actinomycetota</taxon>
        <taxon>Actinomycetes</taxon>
        <taxon>Mycobacteriales</taxon>
        <taxon>Corynebacteriaceae</taxon>
        <taxon>Corynebacterium</taxon>
    </lineage>
</organism>
<evidence type="ECO:0000313" key="4">
    <source>
        <dbReference type="Proteomes" id="UP000186159"/>
    </source>
</evidence>
<dbReference type="SUPFAM" id="SSF55008">
    <property type="entry name" value="HMA, heavy metal-associated domain"/>
    <property type="match status" value="1"/>
</dbReference>
<dbReference type="Proteomes" id="UP000186159">
    <property type="component" value="Unassembled WGS sequence"/>
</dbReference>
<name>A0AAX0J1X0_CORDP</name>
<sequence>MKKNYHVDGMTCQHCVASVTEELLELPSTQGVDVDLETGRVMVTGEDFTDAEVKAAVEEAGFTLRED</sequence>